<evidence type="ECO:0000313" key="2">
    <source>
        <dbReference type="Proteomes" id="UP000054653"/>
    </source>
</evidence>
<comment type="caution">
    <text evidence="1">The sequence shown here is derived from an EMBL/GenBank/DDBJ whole genome shotgun (WGS) entry which is preliminary data.</text>
</comment>
<proteinExistence type="predicted"/>
<sequence>MTTSPLETLPDVFHHLDDFYDPPWVAMKMEHIKIPEDNNISVIYDHKKKKSLAITLRWIVGVEPTPGFAEHRKIEEFST</sequence>
<accession>A0A0V1CG55</accession>
<name>A0A0V1CG55_TRIBR</name>
<gene>
    <name evidence="1" type="ORF">T03_13120</name>
</gene>
<reference evidence="1 2" key="1">
    <citation type="submission" date="2015-01" db="EMBL/GenBank/DDBJ databases">
        <title>Evolution of Trichinella species and genotypes.</title>
        <authorList>
            <person name="Korhonen P.K."/>
            <person name="Edoardo P."/>
            <person name="Giuseppe L.R."/>
            <person name="Gasser R.B."/>
        </authorList>
    </citation>
    <scope>NUCLEOTIDE SEQUENCE [LARGE SCALE GENOMIC DNA]</scope>
    <source>
        <strain evidence="1">ISS120</strain>
    </source>
</reference>
<protein>
    <submittedName>
        <fullName evidence="1">Uncharacterized protein</fullName>
    </submittedName>
</protein>
<organism evidence="1 2">
    <name type="scientific">Trichinella britovi</name>
    <name type="common">Parasitic roundworm</name>
    <dbReference type="NCBI Taxonomy" id="45882"/>
    <lineage>
        <taxon>Eukaryota</taxon>
        <taxon>Metazoa</taxon>
        <taxon>Ecdysozoa</taxon>
        <taxon>Nematoda</taxon>
        <taxon>Enoplea</taxon>
        <taxon>Dorylaimia</taxon>
        <taxon>Trichinellida</taxon>
        <taxon>Trichinellidae</taxon>
        <taxon>Trichinella</taxon>
    </lineage>
</organism>
<dbReference type="Proteomes" id="UP000054653">
    <property type="component" value="Unassembled WGS sequence"/>
</dbReference>
<dbReference type="EMBL" id="JYDI01000213">
    <property type="protein sequence ID" value="KRY48256.1"/>
    <property type="molecule type" value="Genomic_DNA"/>
</dbReference>
<dbReference type="AlphaFoldDB" id="A0A0V1CG55"/>
<keyword evidence="2" id="KW-1185">Reference proteome</keyword>
<evidence type="ECO:0000313" key="1">
    <source>
        <dbReference type="EMBL" id="KRY48256.1"/>
    </source>
</evidence>